<dbReference type="AlphaFoldDB" id="K0RI71"/>
<feature type="compositionally biased region" description="Basic and acidic residues" evidence="1">
    <location>
        <begin position="1"/>
        <end position="12"/>
    </location>
</feature>
<protein>
    <submittedName>
        <fullName evidence="2">Uncharacterized protein</fullName>
    </submittedName>
</protein>
<evidence type="ECO:0000313" key="2">
    <source>
        <dbReference type="EMBL" id="EJK52940.1"/>
    </source>
</evidence>
<evidence type="ECO:0000313" key="3">
    <source>
        <dbReference type="Proteomes" id="UP000266841"/>
    </source>
</evidence>
<feature type="region of interest" description="Disordered" evidence="1">
    <location>
        <begin position="1"/>
        <end position="60"/>
    </location>
</feature>
<evidence type="ECO:0000256" key="1">
    <source>
        <dbReference type="SAM" id="MobiDB-lite"/>
    </source>
</evidence>
<name>K0RI71_THAOC</name>
<reference evidence="2 3" key="1">
    <citation type="journal article" date="2012" name="Genome Biol.">
        <title>Genome and low-iron response of an oceanic diatom adapted to chronic iron limitation.</title>
        <authorList>
            <person name="Lommer M."/>
            <person name="Specht M."/>
            <person name="Roy A.S."/>
            <person name="Kraemer L."/>
            <person name="Andreson R."/>
            <person name="Gutowska M.A."/>
            <person name="Wolf J."/>
            <person name="Bergner S.V."/>
            <person name="Schilhabel M.B."/>
            <person name="Klostermeier U.C."/>
            <person name="Beiko R.G."/>
            <person name="Rosenstiel P."/>
            <person name="Hippler M."/>
            <person name="Laroche J."/>
        </authorList>
    </citation>
    <scope>NUCLEOTIDE SEQUENCE [LARGE SCALE GENOMIC DNA]</scope>
    <source>
        <strain evidence="2 3">CCMP1005</strain>
    </source>
</reference>
<feature type="compositionally biased region" description="Acidic residues" evidence="1">
    <location>
        <begin position="13"/>
        <end position="31"/>
    </location>
</feature>
<dbReference type="Proteomes" id="UP000266841">
    <property type="component" value="Unassembled WGS sequence"/>
</dbReference>
<feature type="compositionally biased region" description="Basic and acidic residues" evidence="1">
    <location>
        <begin position="32"/>
        <end position="52"/>
    </location>
</feature>
<dbReference type="EMBL" id="AGNL01038900">
    <property type="protein sequence ID" value="EJK52940.1"/>
    <property type="molecule type" value="Genomic_DNA"/>
</dbReference>
<sequence length="60" mass="6633">CKGDRPDCRRDGDVEEEEEEEAEVIELDNAEEERATGAKSPNKEDGPAEAARRRLSSSLS</sequence>
<feature type="non-terminal residue" evidence="2">
    <location>
        <position position="1"/>
    </location>
</feature>
<proteinExistence type="predicted"/>
<accession>K0RI71</accession>
<keyword evidence="3" id="KW-1185">Reference proteome</keyword>
<organism evidence="2 3">
    <name type="scientific">Thalassiosira oceanica</name>
    <name type="common">Marine diatom</name>
    <dbReference type="NCBI Taxonomy" id="159749"/>
    <lineage>
        <taxon>Eukaryota</taxon>
        <taxon>Sar</taxon>
        <taxon>Stramenopiles</taxon>
        <taxon>Ochrophyta</taxon>
        <taxon>Bacillariophyta</taxon>
        <taxon>Coscinodiscophyceae</taxon>
        <taxon>Thalassiosirophycidae</taxon>
        <taxon>Thalassiosirales</taxon>
        <taxon>Thalassiosiraceae</taxon>
        <taxon>Thalassiosira</taxon>
    </lineage>
</organism>
<comment type="caution">
    <text evidence="2">The sequence shown here is derived from an EMBL/GenBank/DDBJ whole genome shotgun (WGS) entry which is preliminary data.</text>
</comment>
<gene>
    <name evidence="2" type="ORF">THAOC_27721</name>
</gene>